<name>A0A183FDG8_HELPZ</name>
<dbReference type="Proteomes" id="UP000050761">
    <property type="component" value="Unassembled WGS sequence"/>
</dbReference>
<protein>
    <submittedName>
        <fullName evidence="1 3">Uncharacterized protein</fullName>
    </submittedName>
</protein>
<gene>
    <name evidence="1" type="ORF">HPBE_LOCUS4287</name>
</gene>
<evidence type="ECO:0000313" key="3">
    <source>
        <dbReference type="WBParaSite" id="HPBE_0000428601-mRNA-1"/>
    </source>
</evidence>
<dbReference type="AlphaFoldDB" id="A0A183FDG8"/>
<sequence length="99" mass="11093">MAEEIVLDCEQVRLLQLYEFKKQSSARIPVDNTWERWSLPLPAAAQRTYGSGNGDFCLVQPRSERPVAVNEERVLELVQGIPGVAAVNWQRKSSAVTPP</sequence>
<reference evidence="3" key="2">
    <citation type="submission" date="2019-09" db="UniProtKB">
        <authorList>
            <consortium name="WormBaseParasite"/>
        </authorList>
    </citation>
    <scope>IDENTIFICATION</scope>
</reference>
<organism evidence="2 3">
    <name type="scientific">Heligmosomoides polygyrus</name>
    <name type="common">Parasitic roundworm</name>
    <dbReference type="NCBI Taxonomy" id="6339"/>
    <lineage>
        <taxon>Eukaryota</taxon>
        <taxon>Metazoa</taxon>
        <taxon>Ecdysozoa</taxon>
        <taxon>Nematoda</taxon>
        <taxon>Chromadorea</taxon>
        <taxon>Rhabditida</taxon>
        <taxon>Rhabditina</taxon>
        <taxon>Rhabditomorpha</taxon>
        <taxon>Strongyloidea</taxon>
        <taxon>Heligmosomidae</taxon>
        <taxon>Heligmosomoides</taxon>
    </lineage>
</organism>
<reference evidence="1 2" key="1">
    <citation type="submission" date="2018-11" db="EMBL/GenBank/DDBJ databases">
        <authorList>
            <consortium name="Pathogen Informatics"/>
        </authorList>
    </citation>
    <scope>NUCLEOTIDE SEQUENCE [LARGE SCALE GENOMIC DNA]</scope>
</reference>
<keyword evidence="2" id="KW-1185">Reference proteome</keyword>
<accession>A0A3P7X3T5</accession>
<dbReference type="EMBL" id="UZAH01025294">
    <property type="protein sequence ID" value="VDO60739.1"/>
    <property type="molecule type" value="Genomic_DNA"/>
</dbReference>
<proteinExistence type="predicted"/>
<accession>A0A183FDG8</accession>
<dbReference type="WBParaSite" id="HPBE_0000428601-mRNA-1">
    <property type="protein sequence ID" value="HPBE_0000428601-mRNA-1"/>
    <property type="gene ID" value="HPBE_0000428601"/>
</dbReference>
<evidence type="ECO:0000313" key="1">
    <source>
        <dbReference type="EMBL" id="VDO60739.1"/>
    </source>
</evidence>
<evidence type="ECO:0000313" key="2">
    <source>
        <dbReference type="Proteomes" id="UP000050761"/>
    </source>
</evidence>